<evidence type="ECO:0000259" key="3">
    <source>
        <dbReference type="PROSITE" id="PS51186"/>
    </source>
</evidence>
<dbReference type="Gene3D" id="3.40.630.30">
    <property type="match status" value="1"/>
</dbReference>
<dbReference type="AlphaFoldDB" id="A0A0D7AK44"/>
<organism evidence="4 5">
    <name type="scientific">Fistulina hepatica ATCC 64428</name>
    <dbReference type="NCBI Taxonomy" id="1128425"/>
    <lineage>
        <taxon>Eukaryota</taxon>
        <taxon>Fungi</taxon>
        <taxon>Dikarya</taxon>
        <taxon>Basidiomycota</taxon>
        <taxon>Agaricomycotina</taxon>
        <taxon>Agaricomycetes</taxon>
        <taxon>Agaricomycetidae</taxon>
        <taxon>Agaricales</taxon>
        <taxon>Fistulinaceae</taxon>
        <taxon>Fistulina</taxon>
    </lineage>
</organism>
<name>A0A0D7AK44_9AGAR</name>
<dbReference type="PANTHER" id="PTHR10908:SF0">
    <property type="entry name" value="SEROTONIN N-ACETYLTRANSFERASE"/>
    <property type="match status" value="1"/>
</dbReference>
<dbReference type="InterPro" id="IPR051635">
    <property type="entry name" value="SNAT-like"/>
</dbReference>
<evidence type="ECO:0000313" key="4">
    <source>
        <dbReference type="EMBL" id="KIY52200.1"/>
    </source>
</evidence>
<keyword evidence="2 4" id="KW-0012">Acyltransferase</keyword>
<sequence>SGYPADEAATLESLRFRQSQAGDLFLGAYEVDTTSRKLIGYVCATLSPDTSLSHESMSRHVPGSGSVCIHSVCVASIHRKKGIASQLLREYLARLRDSPANYERILLISHEELIPLYTSVGFELVGPSQVQHGARPWFEMCVALKP</sequence>
<dbReference type="PANTHER" id="PTHR10908">
    <property type="entry name" value="SEROTONIN N-ACETYLTRANSFERASE"/>
    <property type="match status" value="1"/>
</dbReference>
<feature type="non-terminal residue" evidence="4">
    <location>
        <position position="1"/>
    </location>
</feature>
<accession>A0A0D7AK44</accession>
<reference evidence="4 5" key="1">
    <citation type="journal article" date="2015" name="Fungal Genet. Biol.">
        <title>Evolution of novel wood decay mechanisms in Agaricales revealed by the genome sequences of Fistulina hepatica and Cylindrobasidium torrendii.</title>
        <authorList>
            <person name="Floudas D."/>
            <person name="Held B.W."/>
            <person name="Riley R."/>
            <person name="Nagy L.G."/>
            <person name="Koehler G."/>
            <person name="Ransdell A.S."/>
            <person name="Younus H."/>
            <person name="Chow J."/>
            <person name="Chiniquy J."/>
            <person name="Lipzen A."/>
            <person name="Tritt A."/>
            <person name="Sun H."/>
            <person name="Haridas S."/>
            <person name="LaButti K."/>
            <person name="Ohm R.A."/>
            <person name="Kues U."/>
            <person name="Blanchette R.A."/>
            <person name="Grigoriev I.V."/>
            <person name="Minto R.E."/>
            <person name="Hibbett D.S."/>
        </authorList>
    </citation>
    <scope>NUCLEOTIDE SEQUENCE [LARGE SCALE GENOMIC DNA]</scope>
    <source>
        <strain evidence="4 5">ATCC 64428</strain>
    </source>
</reference>
<dbReference type="OrthoDB" id="30840at2759"/>
<dbReference type="InterPro" id="IPR016181">
    <property type="entry name" value="Acyl_CoA_acyltransferase"/>
</dbReference>
<dbReference type="Proteomes" id="UP000054144">
    <property type="component" value="Unassembled WGS sequence"/>
</dbReference>
<proteinExistence type="predicted"/>
<feature type="domain" description="N-acetyltransferase" evidence="3">
    <location>
        <begin position="1"/>
        <end position="145"/>
    </location>
</feature>
<dbReference type="EMBL" id="KN881645">
    <property type="protein sequence ID" value="KIY52200.1"/>
    <property type="molecule type" value="Genomic_DNA"/>
</dbReference>
<dbReference type="SUPFAM" id="SSF55729">
    <property type="entry name" value="Acyl-CoA N-acyltransferases (Nat)"/>
    <property type="match status" value="1"/>
</dbReference>
<evidence type="ECO:0000256" key="2">
    <source>
        <dbReference type="ARBA" id="ARBA00023315"/>
    </source>
</evidence>
<keyword evidence="5" id="KW-1185">Reference proteome</keyword>
<gene>
    <name evidence="4" type="ORF">FISHEDRAFT_17970</name>
</gene>
<dbReference type="Pfam" id="PF13673">
    <property type="entry name" value="Acetyltransf_10"/>
    <property type="match status" value="1"/>
</dbReference>
<evidence type="ECO:0000313" key="5">
    <source>
        <dbReference type="Proteomes" id="UP000054144"/>
    </source>
</evidence>
<dbReference type="CDD" id="cd04301">
    <property type="entry name" value="NAT_SF"/>
    <property type="match status" value="1"/>
</dbReference>
<dbReference type="PROSITE" id="PS51186">
    <property type="entry name" value="GNAT"/>
    <property type="match status" value="1"/>
</dbReference>
<evidence type="ECO:0000256" key="1">
    <source>
        <dbReference type="ARBA" id="ARBA00022679"/>
    </source>
</evidence>
<feature type="non-terminal residue" evidence="4">
    <location>
        <position position="146"/>
    </location>
</feature>
<keyword evidence="1 4" id="KW-0808">Transferase</keyword>
<dbReference type="InterPro" id="IPR000182">
    <property type="entry name" value="GNAT_dom"/>
</dbReference>
<dbReference type="GO" id="GO:0008080">
    <property type="term" value="F:N-acetyltransferase activity"/>
    <property type="evidence" value="ECO:0007669"/>
    <property type="project" value="UniProtKB-ARBA"/>
</dbReference>
<protein>
    <submittedName>
        <fullName evidence="4">Acyl-CoA N-acyltransferase</fullName>
    </submittedName>
</protein>